<keyword evidence="3" id="KW-1185">Reference proteome</keyword>
<keyword evidence="1" id="KW-0732">Signal</keyword>
<organism evidence="2 3">
    <name type="scientific">Mesorhizobium marinum</name>
    <dbReference type="NCBI Taxonomy" id="3228790"/>
    <lineage>
        <taxon>Bacteria</taxon>
        <taxon>Pseudomonadati</taxon>
        <taxon>Pseudomonadota</taxon>
        <taxon>Alphaproteobacteria</taxon>
        <taxon>Hyphomicrobiales</taxon>
        <taxon>Phyllobacteriaceae</taxon>
        <taxon>Mesorhizobium</taxon>
    </lineage>
</organism>
<feature type="signal peptide" evidence="1">
    <location>
        <begin position="1"/>
        <end position="19"/>
    </location>
</feature>
<dbReference type="EMBL" id="JBFOCI010000002">
    <property type="protein sequence ID" value="MEW9805810.1"/>
    <property type="molecule type" value="Genomic_DNA"/>
</dbReference>
<gene>
    <name evidence="2" type="ORF">ABUE31_07440</name>
</gene>
<comment type="caution">
    <text evidence="2">The sequence shown here is derived from an EMBL/GenBank/DDBJ whole genome shotgun (WGS) entry which is preliminary data.</text>
</comment>
<dbReference type="RefSeq" id="WP_367722894.1">
    <property type="nucleotide sequence ID" value="NZ_JBFOCH010000002.1"/>
</dbReference>
<dbReference type="Proteomes" id="UP001556196">
    <property type="component" value="Unassembled WGS sequence"/>
</dbReference>
<sequence length="101" mass="11070">MKRLTLAAVIALSASDAFAVSRYDITNLTCESVQALIRTEGSAILAYRSSGILGLPIYDRYVRDQQFCDFGEVARGAGVPTTDKKYCPVKKCVASEIFRAR</sequence>
<accession>A0ABV3QYF2</accession>
<evidence type="ECO:0000313" key="2">
    <source>
        <dbReference type="EMBL" id="MEW9805810.1"/>
    </source>
</evidence>
<protein>
    <recommendedName>
        <fullName evidence="4">KTSC domain-containing protein</fullName>
    </recommendedName>
</protein>
<evidence type="ECO:0000313" key="3">
    <source>
        <dbReference type="Proteomes" id="UP001556196"/>
    </source>
</evidence>
<name>A0ABV3QYF2_9HYPH</name>
<proteinExistence type="predicted"/>
<evidence type="ECO:0000256" key="1">
    <source>
        <dbReference type="SAM" id="SignalP"/>
    </source>
</evidence>
<feature type="chain" id="PRO_5045493780" description="KTSC domain-containing protein" evidence="1">
    <location>
        <begin position="20"/>
        <end position="101"/>
    </location>
</feature>
<evidence type="ECO:0008006" key="4">
    <source>
        <dbReference type="Google" id="ProtNLM"/>
    </source>
</evidence>
<reference evidence="2 3" key="1">
    <citation type="submission" date="2024-06" db="EMBL/GenBank/DDBJ databases">
        <authorList>
            <person name="Tuo L."/>
        </authorList>
    </citation>
    <scope>NUCLEOTIDE SEQUENCE [LARGE SCALE GENOMIC DNA]</scope>
    <source>
        <strain evidence="2 3">ZMM04-5</strain>
    </source>
</reference>